<reference evidence="1" key="1">
    <citation type="submission" date="2023-05" db="EMBL/GenBank/DDBJ databases">
        <authorList>
            <person name="Stuckert A."/>
        </authorList>
    </citation>
    <scope>NUCLEOTIDE SEQUENCE</scope>
</reference>
<sequence>MDAKSFQGTQMDKNNEQDVPTELVTHCNDQFTPQTSPTLGNKRYVNAHLHLKFSM</sequence>
<feature type="non-terminal residue" evidence="1">
    <location>
        <position position="55"/>
    </location>
</feature>
<accession>A0ABN9D4X7</accession>
<evidence type="ECO:0000313" key="1">
    <source>
        <dbReference type="EMBL" id="CAI9566602.1"/>
    </source>
</evidence>
<name>A0ABN9D4X7_9NEOB</name>
<evidence type="ECO:0000313" key="2">
    <source>
        <dbReference type="Proteomes" id="UP001162483"/>
    </source>
</evidence>
<proteinExistence type="predicted"/>
<keyword evidence="2" id="KW-1185">Reference proteome</keyword>
<dbReference type="Proteomes" id="UP001162483">
    <property type="component" value="Unassembled WGS sequence"/>
</dbReference>
<protein>
    <submittedName>
        <fullName evidence="1">Uncharacterized protein</fullName>
    </submittedName>
</protein>
<organism evidence="1 2">
    <name type="scientific">Staurois parvus</name>
    <dbReference type="NCBI Taxonomy" id="386267"/>
    <lineage>
        <taxon>Eukaryota</taxon>
        <taxon>Metazoa</taxon>
        <taxon>Chordata</taxon>
        <taxon>Craniata</taxon>
        <taxon>Vertebrata</taxon>
        <taxon>Euteleostomi</taxon>
        <taxon>Amphibia</taxon>
        <taxon>Batrachia</taxon>
        <taxon>Anura</taxon>
        <taxon>Neobatrachia</taxon>
        <taxon>Ranoidea</taxon>
        <taxon>Ranidae</taxon>
        <taxon>Staurois</taxon>
    </lineage>
</organism>
<dbReference type="EMBL" id="CATNWA010014049">
    <property type="protein sequence ID" value="CAI9566602.1"/>
    <property type="molecule type" value="Genomic_DNA"/>
</dbReference>
<gene>
    <name evidence="1" type="ORF">SPARVUS_LOCUS6403958</name>
</gene>
<comment type="caution">
    <text evidence="1">The sequence shown here is derived from an EMBL/GenBank/DDBJ whole genome shotgun (WGS) entry which is preliminary data.</text>
</comment>